<feature type="domain" description="Carbohydrate kinase PfkB" evidence="11">
    <location>
        <begin position="6"/>
        <end position="282"/>
    </location>
</feature>
<comment type="caution">
    <text evidence="13">The sequence shown here is derived from an EMBL/GenBank/DDBJ whole genome shotgun (WGS) entry which is preliminary data.</text>
</comment>
<gene>
    <name evidence="13" type="primary">rfaE2</name>
    <name evidence="13" type="ORF">DP939_21520</name>
</gene>
<name>A0A366LVI4_9ACTN</name>
<evidence type="ECO:0000256" key="2">
    <source>
        <dbReference type="ARBA" id="ARBA00012519"/>
    </source>
</evidence>
<evidence type="ECO:0000313" key="13">
    <source>
        <dbReference type="EMBL" id="RBQ17956.1"/>
    </source>
</evidence>
<dbReference type="Pfam" id="PF01467">
    <property type="entry name" value="CTP_transf_like"/>
    <property type="match status" value="1"/>
</dbReference>
<evidence type="ECO:0000256" key="7">
    <source>
        <dbReference type="ARBA" id="ARBA00022840"/>
    </source>
</evidence>
<dbReference type="InterPro" id="IPR011611">
    <property type="entry name" value="PfkB_dom"/>
</dbReference>
<keyword evidence="4 13" id="KW-0548">Nucleotidyltransferase</keyword>
<evidence type="ECO:0000256" key="9">
    <source>
        <dbReference type="ARBA" id="ARBA00023277"/>
    </source>
</evidence>
<dbReference type="GO" id="GO:0009244">
    <property type="term" value="P:lipopolysaccharide core region biosynthetic process"/>
    <property type="evidence" value="ECO:0007669"/>
    <property type="project" value="UniProtKB-UniPathway"/>
</dbReference>
<evidence type="ECO:0000256" key="10">
    <source>
        <dbReference type="ARBA" id="ARBA00047428"/>
    </source>
</evidence>
<dbReference type="Gene3D" id="3.40.1190.20">
    <property type="match status" value="1"/>
</dbReference>
<dbReference type="RefSeq" id="WP_113982557.1">
    <property type="nucleotide sequence ID" value="NZ_QMEY01000009.1"/>
</dbReference>
<dbReference type="GO" id="GO:0016773">
    <property type="term" value="F:phosphotransferase activity, alcohol group as acceptor"/>
    <property type="evidence" value="ECO:0007669"/>
    <property type="project" value="InterPro"/>
</dbReference>
<dbReference type="Gene3D" id="3.40.50.620">
    <property type="entry name" value="HUPs"/>
    <property type="match status" value="1"/>
</dbReference>
<dbReference type="EC" id="2.7.7.70" evidence="2"/>
<dbReference type="PANTHER" id="PTHR43793:SF2">
    <property type="entry name" value="BIFUNCTIONAL PROTEIN HLDE"/>
    <property type="match status" value="1"/>
</dbReference>
<keyword evidence="9" id="KW-0119">Carbohydrate metabolism</keyword>
<dbReference type="SUPFAM" id="SSF53613">
    <property type="entry name" value="Ribokinase-like"/>
    <property type="match status" value="1"/>
</dbReference>
<evidence type="ECO:0000259" key="12">
    <source>
        <dbReference type="Pfam" id="PF01467"/>
    </source>
</evidence>
<keyword evidence="8" id="KW-0511">Multifunctional enzyme</keyword>
<dbReference type="Pfam" id="PF00294">
    <property type="entry name" value="PfkB"/>
    <property type="match status" value="1"/>
</dbReference>
<dbReference type="NCBIfam" id="TIGR02199">
    <property type="entry name" value="rfaE_dom_II"/>
    <property type="match status" value="1"/>
</dbReference>
<dbReference type="InterPro" id="IPR029056">
    <property type="entry name" value="Ribokinase-like"/>
</dbReference>
<dbReference type="InterPro" id="IPR011914">
    <property type="entry name" value="RfaE_dom_II"/>
</dbReference>
<organism evidence="13 14">
    <name type="scientific">Spongiactinospora rosea</name>
    <dbReference type="NCBI Taxonomy" id="2248750"/>
    <lineage>
        <taxon>Bacteria</taxon>
        <taxon>Bacillati</taxon>
        <taxon>Actinomycetota</taxon>
        <taxon>Actinomycetes</taxon>
        <taxon>Streptosporangiales</taxon>
        <taxon>Streptosporangiaceae</taxon>
        <taxon>Spongiactinospora</taxon>
    </lineage>
</organism>
<keyword evidence="6" id="KW-0418">Kinase</keyword>
<dbReference type="GO" id="GO:0005524">
    <property type="term" value="F:ATP binding"/>
    <property type="evidence" value="ECO:0007669"/>
    <property type="project" value="UniProtKB-KW"/>
</dbReference>
<keyword evidence="14" id="KW-1185">Reference proteome</keyword>
<dbReference type="OrthoDB" id="9802794at2"/>
<evidence type="ECO:0000256" key="3">
    <source>
        <dbReference type="ARBA" id="ARBA00022679"/>
    </source>
</evidence>
<evidence type="ECO:0000313" key="14">
    <source>
        <dbReference type="Proteomes" id="UP000253303"/>
    </source>
</evidence>
<comment type="catalytic activity">
    <reaction evidence="10">
        <text>D-glycero-beta-D-manno-heptose 1-phosphate + ATP + H(+) = ADP-D-glycero-beta-D-manno-heptose + diphosphate</text>
        <dbReference type="Rhea" id="RHEA:27465"/>
        <dbReference type="ChEBI" id="CHEBI:15378"/>
        <dbReference type="ChEBI" id="CHEBI:30616"/>
        <dbReference type="ChEBI" id="CHEBI:33019"/>
        <dbReference type="ChEBI" id="CHEBI:59967"/>
        <dbReference type="ChEBI" id="CHEBI:61593"/>
        <dbReference type="EC" id="2.7.7.70"/>
    </reaction>
</comment>
<evidence type="ECO:0000256" key="1">
    <source>
        <dbReference type="ARBA" id="ARBA00004713"/>
    </source>
</evidence>
<accession>A0A366LVI4</accession>
<keyword evidence="3 13" id="KW-0808">Transferase</keyword>
<dbReference type="SUPFAM" id="SSF52374">
    <property type="entry name" value="Nucleotidylyl transferase"/>
    <property type="match status" value="1"/>
</dbReference>
<keyword evidence="7" id="KW-0067">ATP-binding</keyword>
<evidence type="ECO:0000256" key="8">
    <source>
        <dbReference type="ARBA" id="ARBA00023268"/>
    </source>
</evidence>
<reference evidence="13 14" key="1">
    <citation type="submission" date="2018-06" db="EMBL/GenBank/DDBJ databases">
        <title>Sphaerisporangium craniellae sp. nov., isolated from a marine sponge in the South China Sea.</title>
        <authorList>
            <person name="Li L."/>
        </authorList>
    </citation>
    <scope>NUCLEOTIDE SEQUENCE [LARGE SCALE GENOMIC DNA]</scope>
    <source>
        <strain evidence="13 14">LHW63015</strain>
    </source>
</reference>
<feature type="domain" description="Cytidyltransferase-like" evidence="12">
    <location>
        <begin position="313"/>
        <end position="403"/>
    </location>
</feature>
<keyword evidence="5" id="KW-0547">Nucleotide-binding</keyword>
<dbReference type="InterPro" id="IPR014729">
    <property type="entry name" value="Rossmann-like_a/b/a_fold"/>
</dbReference>
<dbReference type="NCBIfam" id="TIGR00125">
    <property type="entry name" value="cyt_tran_rel"/>
    <property type="match status" value="1"/>
</dbReference>
<dbReference type="EMBL" id="QMEY01000009">
    <property type="protein sequence ID" value="RBQ17956.1"/>
    <property type="molecule type" value="Genomic_DNA"/>
</dbReference>
<evidence type="ECO:0000256" key="4">
    <source>
        <dbReference type="ARBA" id="ARBA00022695"/>
    </source>
</evidence>
<dbReference type="GO" id="GO:0016301">
    <property type="term" value="F:kinase activity"/>
    <property type="evidence" value="ECO:0007669"/>
    <property type="project" value="UniProtKB-KW"/>
</dbReference>
<dbReference type="GO" id="GO:0016779">
    <property type="term" value="F:nucleotidyltransferase activity"/>
    <property type="evidence" value="ECO:0007669"/>
    <property type="project" value="UniProtKB-KW"/>
</dbReference>
<dbReference type="PANTHER" id="PTHR43793">
    <property type="entry name" value="FAD SYNTHASE"/>
    <property type="match status" value="1"/>
</dbReference>
<dbReference type="AlphaFoldDB" id="A0A366LVI4"/>
<evidence type="ECO:0000256" key="6">
    <source>
        <dbReference type="ARBA" id="ARBA00022777"/>
    </source>
</evidence>
<dbReference type="UniPathway" id="UPA00958"/>
<dbReference type="InterPro" id="IPR050385">
    <property type="entry name" value="Archaeal_FAD_synthase"/>
</dbReference>
<sequence>MAGGPIVVIGDVLLDVDIDGDADRIAPDAPVPVVVESGRHQRPGGAGLAALLAAADGADVTLVTAIGDDPAGDVLRKLLAGRVRLAALPLRGRTASKTRVRAKGQTLVRVDDGDGHAGPGRIPLDALHAAAVVLVSDYGRGVADLARPLLHGLDIPVVWDPHPNGGAPPYGCALVTPNAAEARLLCDDAATPGEAAVRLARTCHADAVAVTLGDHGATVARGTGEHVRVPAPEVAAGRDSCGAGDRFAVAAALALRDGATPEQAVAVAVREAGRFVAAGGAAAIRLKAAADHPRTPHEAAEAVRASGGRLIATGGCFDLLHAGHVSLLRRARALGDALIVCVNSDRSVRRLKGPGRPVVREADRVAVLNALGCVDGVVVFDEDDPSALIDRLRPHVWVKGGDYSAAGLPESEVVRRIGGEVVILPTLPGHSTTGLITAARATA</sequence>
<protein>
    <recommendedName>
        <fullName evidence="2">D-glycero-beta-D-manno-heptose 1-phosphate adenylyltransferase</fullName>
        <ecNumber evidence="2">2.7.7.70</ecNumber>
    </recommendedName>
</protein>
<evidence type="ECO:0000256" key="5">
    <source>
        <dbReference type="ARBA" id="ARBA00022741"/>
    </source>
</evidence>
<evidence type="ECO:0000259" key="11">
    <source>
        <dbReference type="Pfam" id="PF00294"/>
    </source>
</evidence>
<proteinExistence type="predicted"/>
<comment type="pathway">
    <text evidence="1">Bacterial outer membrane biogenesis; LPS core biosynthesis.</text>
</comment>
<dbReference type="InterPro" id="IPR002173">
    <property type="entry name" value="Carboh/pur_kinase_PfkB_CS"/>
</dbReference>
<dbReference type="Proteomes" id="UP000253303">
    <property type="component" value="Unassembled WGS sequence"/>
</dbReference>
<dbReference type="InterPro" id="IPR004821">
    <property type="entry name" value="Cyt_trans-like"/>
</dbReference>
<dbReference type="PROSITE" id="PS00584">
    <property type="entry name" value="PFKB_KINASES_2"/>
    <property type="match status" value="1"/>
</dbReference>